<dbReference type="EMBL" id="CP024201">
    <property type="protein sequence ID" value="ATQ44288.1"/>
    <property type="molecule type" value="Genomic_DNA"/>
</dbReference>
<accession>A0A2D2B244</accession>
<feature type="signal peptide" evidence="1">
    <location>
        <begin position="1"/>
        <end position="20"/>
    </location>
</feature>
<name>A0A2D2B244_9CAUL</name>
<evidence type="ECO:0000313" key="3">
    <source>
        <dbReference type="EMBL" id="ATQ44288.1"/>
    </source>
</evidence>
<feature type="chain" id="PRO_5013850758" description="DUF6265 domain-containing protein" evidence="1">
    <location>
        <begin position="21"/>
        <end position="152"/>
    </location>
</feature>
<dbReference type="Pfam" id="PF19780">
    <property type="entry name" value="DUF6265"/>
    <property type="match status" value="1"/>
</dbReference>
<gene>
    <name evidence="3" type="ORF">CSW64_18795</name>
</gene>
<reference evidence="3 4" key="1">
    <citation type="submission" date="2017-10" db="EMBL/GenBank/DDBJ databases">
        <title>Genome sequence of Caulobacter mirabilis FWC38.</title>
        <authorList>
            <person name="Fiebig A."/>
            <person name="Crosson S."/>
        </authorList>
    </citation>
    <scope>NUCLEOTIDE SEQUENCE [LARGE SCALE GENOMIC DNA]</scope>
    <source>
        <strain evidence="3 4">FWC 38</strain>
    </source>
</reference>
<dbReference type="OrthoDB" id="5382295at2"/>
<evidence type="ECO:0000256" key="1">
    <source>
        <dbReference type="SAM" id="SignalP"/>
    </source>
</evidence>
<dbReference type="AlphaFoldDB" id="A0A2D2B244"/>
<keyword evidence="4" id="KW-1185">Reference proteome</keyword>
<proteinExistence type="predicted"/>
<dbReference type="RefSeq" id="WP_099623536.1">
    <property type="nucleotide sequence ID" value="NZ_CP024201.1"/>
</dbReference>
<dbReference type="Proteomes" id="UP000228945">
    <property type="component" value="Chromosome"/>
</dbReference>
<evidence type="ECO:0000313" key="4">
    <source>
        <dbReference type="Proteomes" id="UP000228945"/>
    </source>
</evidence>
<organism evidence="3 4">
    <name type="scientific">Caulobacter mirabilis</name>
    <dbReference type="NCBI Taxonomy" id="69666"/>
    <lineage>
        <taxon>Bacteria</taxon>
        <taxon>Pseudomonadati</taxon>
        <taxon>Pseudomonadota</taxon>
        <taxon>Alphaproteobacteria</taxon>
        <taxon>Caulobacterales</taxon>
        <taxon>Caulobacteraceae</taxon>
        <taxon>Caulobacter</taxon>
    </lineage>
</organism>
<sequence>MKRIAFACLLLAAAAPVARAAETASVADLAWMAGTWTVTRGETTTRETWLPPLDGAMGGVGQTSRKGKPARFEFMSITTETAGPTFTARVGGQPPTPFVLKPGGKDEAVFENLAHDFPQRVIYRRCGEDLCGRIEGTMNGKAEAMDWRYRRP</sequence>
<dbReference type="KEGG" id="cmb:CSW64_18795"/>
<protein>
    <recommendedName>
        <fullName evidence="2">DUF6265 domain-containing protein</fullName>
    </recommendedName>
</protein>
<dbReference type="InterPro" id="IPR046232">
    <property type="entry name" value="DUF6265"/>
</dbReference>
<feature type="domain" description="DUF6265" evidence="2">
    <location>
        <begin position="30"/>
        <end position="130"/>
    </location>
</feature>
<keyword evidence="1" id="KW-0732">Signal</keyword>
<evidence type="ECO:0000259" key="2">
    <source>
        <dbReference type="Pfam" id="PF19780"/>
    </source>
</evidence>